<evidence type="ECO:0000256" key="1">
    <source>
        <dbReference type="SAM" id="MobiDB-lite"/>
    </source>
</evidence>
<comment type="caution">
    <text evidence="2">The sequence shown here is derived from an EMBL/GenBank/DDBJ whole genome shotgun (WGS) entry which is preliminary data.</text>
</comment>
<feature type="compositionally biased region" description="Pro residues" evidence="1">
    <location>
        <begin position="64"/>
        <end position="73"/>
    </location>
</feature>
<dbReference type="Proteomes" id="UP000825729">
    <property type="component" value="Unassembled WGS sequence"/>
</dbReference>
<accession>A0AAV7ESL7</accession>
<reference evidence="2 3" key="1">
    <citation type="submission" date="2021-07" db="EMBL/GenBank/DDBJ databases">
        <title>The Aristolochia fimbriata genome: insights into angiosperm evolution, floral development and chemical biosynthesis.</title>
        <authorList>
            <person name="Jiao Y."/>
        </authorList>
    </citation>
    <scope>NUCLEOTIDE SEQUENCE [LARGE SCALE GENOMIC DNA]</scope>
    <source>
        <strain evidence="2">IBCAS-2021</strain>
        <tissue evidence="2">Leaf</tissue>
    </source>
</reference>
<feature type="compositionally biased region" description="Basic and acidic residues" evidence="1">
    <location>
        <begin position="164"/>
        <end position="173"/>
    </location>
</feature>
<dbReference type="AlphaFoldDB" id="A0AAV7ESL7"/>
<evidence type="ECO:0000313" key="2">
    <source>
        <dbReference type="EMBL" id="KAG9451838.1"/>
    </source>
</evidence>
<dbReference type="EMBL" id="JAINDJ010000003">
    <property type="protein sequence ID" value="KAG9451838.1"/>
    <property type="molecule type" value="Genomic_DNA"/>
</dbReference>
<feature type="compositionally biased region" description="Acidic residues" evidence="1">
    <location>
        <begin position="174"/>
        <end position="183"/>
    </location>
</feature>
<feature type="region of interest" description="Disordered" evidence="1">
    <location>
        <begin position="43"/>
        <end position="75"/>
    </location>
</feature>
<name>A0AAV7ESL7_ARIFI</name>
<sequence>MFIQVDEVNGKADEKSRVVSELGVVIVTASVLITFFSETEKRGTAIQKSESASPRGNESSPSAPRVPSPPPVRTTPLWAPTQAVGGKFSETVGAPTSSRETLEISSQGPRVGVRLSVRYNQTSETFRIFCLFSLRYRPGVGIRGEFERGHVLVTWLYPFAPSKYSERSNSKQLEEEEAAEEFS</sequence>
<feature type="compositionally biased region" description="Polar residues" evidence="1">
    <location>
        <begin position="46"/>
        <end position="58"/>
    </location>
</feature>
<feature type="region of interest" description="Disordered" evidence="1">
    <location>
        <begin position="164"/>
        <end position="183"/>
    </location>
</feature>
<gene>
    <name evidence="2" type="ORF">H6P81_004742</name>
</gene>
<evidence type="ECO:0000313" key="3">
    <source>
        <dbReference type="Proteomes" id="UP000825729"/>
    </source>
</evidence>
<protein>
    <submittedName>
        <fullName evidence="2">Uncharacterized protein</fullName>
    </submittedName>
</protein>
<proteinExistence type="predicted"/>
<keyword evidence="3" id="KW-1185">Reference proteome</keyword>
<organism evidence="2 3">
    <name type="scientific">Aristolochia fimbriata</name>
    <name type="common">White veined hardy Dutchman's pipe vine</name>
    <dbReference type="NCBI Taxonomy" id="158543"/>
    <lineage>
        <taxon>Eukaryota</taxon>
        <taxon>Viridiplantae</taxon>
        <taxon>Streptophyta</taxon>
        <taxon>Embryophyta</taxon>
        <taxon>Tracheophyta</taxon>
        <taxon>Spermatophyta</taxon>
        <taxon>Magnoliopsida</taxon>
        <taxon>Magnoliidae</taxon>
        <taxon>Piperales</taxon>
        <taxon>Aristolochiaceae</taxon>
        <taxon>Aristolochia</taxon>
    </lineage>
</organism>